<dbReference type="EMBL" id="MNTG01000038">
    <property type="protein sequence ID" value="OLA36849.1"/>
    <property type="molecule type" value="Genomic_DNA"/>
</dbReference>
<dbReference type="PANTHER" id="PTHR30258:SF2">
    <property type="entry name" value="COMG OPERON PROTEIN 1"/>
    <property type="match status" value="1"/>
</dbReference>
<keyword evidence="3" id="KW-0067">ATP-binding</keyword>
<dbReference type="SUPFAM" id="SSF52540">
    <property type="entry name" value="P-loop containing nucleoside triphosphate hydrolases"/>
    <property type="match status" value="1"/>
</dbReference>
<dbReference type="Pfam" id="PF00437">
    <property type="entry name" value="T2SSE"/>
    <property type="match status" value="1"/>
</dbReference>
<dbReference type="RefSeq" id="WP_303680189.1">
    <property type="nucleotide sequence ID" value="NZ_DBEZXK010000080.1"/>
</dbReference>
<dbReference type="PANTHER" id="PTHR30258">
    <property type="entry name" value="TYPE II SECRETION SYSTEM PROTEIN GSPE-RELATED"/>
    <property type="match status" value="1"/>
</dbReference>
<evidence type="ECO:0000313" key="5">
    <source>
        <dbReference type="EMBL" id="OLA36849.1"/>
    </source>
</evidence>
<evidence type="ECO:0000259" key="4">
    <source>
        <dbReference type="PROSITE" id="PS00662"/>
    </source>
</evidence>
<evidence type="ECO:0000313" key="6">
    <source>
        <dbReference type="Proteomes" id="UP000186777"/>
    </source>
</evidence>
<dbReference type="InterPro" id="IPR001482">
    <property type="entry name" value="T2SS/T4SS_dom"/>
</dbReference>
<keyword evidence="2" id="KW-0547">Nucleotide-binding</keyword>
<evidence type="ECO:0000256" key="3">
    <source>
        <dbReference type="ARBA" id="ARBA00022840"/>
    </source>
</evidence>
<dbReference type="FunFam" id="3.40.50.300:FF:000398">
    <property type="entry name" value="Type IV pilus assembly ATPase PilB"/>
    <property type="match status" value="1"/>
</dbReference>
<dbReference type="Proteomes" id="UP000186777">
    <property type="component" value="Unassembled WGS sequence"/>
</dbReference>
<dbReference type="Gene3D" id="3.30.450.90">
    <property type="match status" value="1"/>
</dbReference>
<accession>A0A1Q6R3A1</accession>
<comment type="caution">
    <text evidence="5">The sequence shown here is derived from an EMBL/GenBank/DDBJ whole genome shotgun (WGS) entry which is preliminary data.</text>
</comment>
<dbReference type="InterPro" id="IPR003593">
    <property type="entry name" value="AAA+_ATPase"/>
</dbReference>
<comment type="similarity">
    <text evidence="1">Belongs to the GSP E family.</text>
</comment>
<dbReference type="GO" id="GO:0016887">
    <property type="term" value="F:ATP hydrolysis activity"/>
    <property type="evidence" value="ECO:0007669"/>
    <property type="project" value="TreeGrafter"/>
</dbReference>
<name>A0A1Q6R3A1_9FIRM</name>
<dbReference type="SMART" id="SM00382">
    <property type="entry name" value="AAA"/>
    <property type="match status" value="1"/>
</dbReference>
<dbReference type="Gene3D" id="3.40.50.300">
    <property type="entry name" value="P-loop containing nucleotide triphosphate hydrolases"/>
    <property type="match status" value="1"/>
</dbReference>
<dbReference type="GO" id="GO:0005886">
    <property type="term" value="C:plasma membrane"/>
    <property type="evidence" value="ECO:0007669"/>
    <property type="project" value="TreeGrafter"/>
</dbReference>
<dbReference type="STRING" id="626940.BHW43_08290"/>
<dbReference type="GO" id="GO:0005524">
    <property type="term" value="F:ATP binding"/>
    <property type="evidence" value="ECO:0007669"/>
    <property type="project" value="UniProtKB-KW"/>
</dbReference>
<dbReference type="InterPro" id="IPR027417">
    <property type="entry name" value="P-loop_NTPase"/>
</dbReference>
<gene>
    <name evidence="5" type="ORF">BHW43_08290</name>
</gene>
<evidence type="ECO:0000256" key="1">
    <source>
        <dbReference type="ARBA" id="ARBA00006611"/>
    </source>
</evidence>
<organism evidence="5 6">
    <name type="scientific">Phascolarctobacterium succinatutens</name>
    <dbReference type="NCBI Taxonomy" id="626940"/>
    <lineage>
        <taxon>Bacteria</taxon>
        <taxon>Bacillati</taxon>
        <taxon>Bacillota</taxon>
        <taxon>Negativicutes</taxon>
        <taxon>Acidaminococcales</taxon>
        <taxon>Acidaminococcaceae</taxon>
        <taxon>Phascolarctobacterium</taxon>
    </lineage>
</organism>
<dbReference type="CDD" id="cd01129">
    <property type="entry name" value="PulE-GspE-like"/>
    <property type="match status" value="1"/>
</dbReference>
<dbReference type="PROSITE" id="PS00662">
    <property type="entry name" value="T2SP_E"/>
    <property type="match status" value="1"/>
</dbReference>
<dbReference type="AlphaFoldDB" id="A0A1Q6R3A1"/>
<sequence length="392" mass="43278">MEVLRNNKLAENLLHLALAQGASDMHIEPDGQGVRVRIRVDGLLQQLCVLPRTQQSTLLTQLKVWSGMDIAEKRVPQDGRLLLEHEGSEVDLRLASLPTVNGEKLAIRFLQRQDNLLQLEQLQFSESNLQRYRQLFHQPNGLVLLTGPTGSGKTTTLYATLQELDAAAGNIITLEDPVEYKLAGINQVAVNRRSGLTFAAGLRSVVRQDPDVIMLGEIRDEETAAMAVHAALTGHLVLSTLHTNDAIGAVYRLLDMGIADYLLAAGLRGVLAQRLVRRPCRYCGERRLATAAELQYLGRRADESLQVVQAHGCEHCHGTGYRGRLALHELVVFDKRMQQLLVNGADEAELLQEARKQGWRSLYADAVAKVLQGATTVEELWRVGITGEADNA</sequence>
<reference evidence="5 6" key="1">
    <citation type="journal article" date="2016" name="Nat. Biotechnol.">
        <title>Measurement of bacterial replication rates in microbial communities.</title>
        <authorList>
            <person name="Brown C.T."/>
            <person name="Olm M.R."/>
            <person name="Thomas B.C."/>
            <person name="Banfield J.F."/>
        </authorList>
    </citation>
    <scope>NUCLEOTIDE SEQUENCE [LARGE SCALE GENOMIC DNA]</scope>
    <source>
        <strain evidence="5">46_33</strain>
    </source>
</reference>
<evidence type="ECO:0000256" key="2">
    <source>
        <dbReference type="ARBA" id="ARBA00022741"/>
    </source>
</evidence>
<proteinExistence type="inferred from homology"/>
<protein>
    <recommendedName>
        <fullName evidence="4">Bacterial type II secretion system protein E domain-containing protein</fullName>
    </recommendedName>
</protein>
<feature type="domain" description="Bacterial type II secretion system protein E" evidence="4">
    <location>
        <begin position="206"/>
        <end position="220"/>
    </location>
</feature>